<name>A0ABS9C559_9FLAO</name>
<accession>A0ABS9C559</accession>
<evidence type="ECO:0008006" key="3">
    <source>
        <dbReference type="Google" id="ProtNLM"/>
    </source>
</evidence>
<evidence type="ECO:0000313" key="1">
    <source>
        <dbReference type="EMBL" id="MCF2219708.1"/>
    </source>
</evidence>
<comment type="caution">
    <text evidence="1">The sequence shown here is derived from an EMBL/GenBank/DDBJ whole genome shotgun (WGS) entry which is preliminary data.</text>
</comment>
<dbReference type="EMBL" id="JACSGT010000001">
    <property type="protein sequence ID" value="MCF2219708.1"/>
    <property type="molecule type" value="Genomic_DNA"/>
</dbReference>
<organism evidence="1 2">
    <name type="scientific">Chryseobacterium indicum</name>
    <dbReference type="NCBI Taxonomy" id="2766954"/>
    <lineage>
        <taxon>Bacteria</taxon>
        <taxon>Pseudomonadati</taxon>
        <taxon>Bacteroidota</taxon>
        <taxon>Flavobacteriia</taxon>
        <taxon>Flavobacteriales</taxon>
        <taxon>Weeksellaceae</taxon>
        <taxon>Chryseobacterium group</taxon>
        <taxon>Chryseobacterium</taxon>
    </lineage>
</organism>
<dbReference type="Proteomes" id="UP001430374">
    <property type="component" value="Unassembled WGS sequence"/>
</dbReference>
<protein>
    <recommendedName>
        <fullName evidence="3">YokE-like PH domain-containing protein</fullName>
    </recommendedName>
</protein>
<sequence>MSSDRNLSEIQRGLRSFEGFFNEEKLIDDILRELFNGERIFITGIRKKGVLFGNPENLFLVLTDLRIIQYSKYGNITIFDPKDYYFTHSWGQLDLWKEGSGIAERLEMNFNHENREIFERYFKQVFAPKP</sequence>
<evidence type="ECO:0000313" key="2">
    <source>
        <dbReference type="Proteomes" id="UP001430374"/>
    </source>
</evidence>
<reference evidence="1" key="1">
    <citation type="submission" date="2021-08" db="EMBL/GenBank/DDBJ databases">
        <title>Complete genome sequence of Chryseobacterium sp strain PS-8.</title>
        <authorList>
            <person name="Das S.K."/>
        </authorList>
    </citation>
    <scope>NUCLEOTIDE SEQUENCE</scope>
    <source>
        <strain evidence="1">PS-8</strain>
    </source>
</reference>
<gene>
    <name evidence="1" type="ORF">H9Q08_10345</name>
</gene>
<proteinExistence type="predicted"/>
<dbReference type="RefSeq" id="WP_235131280.1">
    <property type="nucleotide sequence ID" value="NZ_JACSGT010000001.1"/>
</dbReference>
<keyword evidence="2" id="KW-1185">Reference proteome</keyword>